<evidence type="ECO:0000313" key="3">
    <source>
        <dbReference type="Proteomes" id="UP000028186"/>
    </source>
</evidence>
<evidence type="ECO:0000259" key="1">
    <source>
        <dbReference type="Pfam" id="PF08241"/>
    </source>
</evidence>
<dbReference type="PATRIC" id="fig|1028801.3.peg.1043"/>
<dbReference type="KEGG" id="ngl:RG1141_CH10190"/>
<gene>
    <name evidence="2" type="ORF">RG1141_CH10190</name>
</gene>
<proteinExistence type="predicted"/>
<dbReference type="InterPro" id="IPR013216">
    <property type="entry name" value="Methyltransf_11"/>
</dbReference>
<sequence length="279" mass="29987">MSRARTTSTGHEASDASWLDLHYRSSRAEYEHALSSVGIKTGWSVLDAGCGGGDFLPLLAEFVGTEGAITALDLAPENIARVETLAREGRLPSGIVTKVGSLLDLPFPDAAFDCVWIANVAQYLTPAEFETAVAEARRVLKPGGLLAIKEFDSHILQVLPMDSGAFSRFMNIRLATFATKGVLGTGSGTGIASRLRATGLTDITARGFLVERWADCGADTKAYVRNLLSYFATVAPQYPLPSEDFATWQGVAANPERLLDDPGFCYREFFVLTLATMPG</sequence>
<dbReference type="GO" id="GO:0032259">
    <property type="term" value="P:methylation"/>
    <property type="evidence" value="ECO:0007669"/>
    <property type="project" value="UniProtKB-KW"/>
</dbReference>
<keyword evidence="2" id="KW-0489">Methyltransferase</keyword>
<dbReference type="eggNOG" id="COG2226">
    <property type="taxonomic scope" value="Bacteria"/>
</dbReference>
<dbReference type="PANTHER" id="PTHR42912">
    <property type="entry name" value="METHYLTRANSFERASE"/>
    <property type="match status" value="1"/>
</dbReference>
<feature type="domain" description="Methyltransferase type 11" evidence="1">
    <location>
        <begin position="46"/>
        <end position="148"/>
    </location>
</feature>
<dbReference type="InterPro" id="IPR050508">
    <property type="entry name" value="Methyltransf_Superfamily"/>
</dbReference>
<organism evidence="2 3">
    <name type="scientific">Neorhizobium galegae bv. officinalis bv. officinalis str. HAMBI 1141</name>
    <dbReference type="NCBI Taxonomy" id="1028801"/>
    <lineage>
        <taxon>Bacteria</taxon>
        <taxon>Pseudomonadati</taxon>
        <taxon>Pseudomonadota</taxon>
        <taxon>Alphaproteobacteria</taxon>
        <taxon>Hyphomicrobiales</taxon>
        <taxon>Rhizobiaceae</taxon>
        <taxon>Rhizobium/Agrobacterium group</taxon>
        <taxon>Neorhizobium</taxon>
    </lineage>
</organism>
<dbReference type="RefSeq" id="WP_038541660.1">
    <property type="nucleotide sequence ID" value="NZ_HG938355.1"/>
</dbReference>
<dbReference type="EMBL" id="HG938355">
    <property type="protein sequence ID" value="CDN53378.1"/>
    <property type="molecule type" value="Genomic_DNA"/>
</dbReference>
<dbReference type="InterPro" id="IPR029063">
    <property type="entry name" value="SAM-dependent_MTases_sf"/>
</dbReference>
<dbReference type="HOGENOM" id="CLU_972915_0_0_5"/>
<dbReference type="Pfam" id="PF08241">
    <property type="entry name" value="Methyltransf_11"/>
    <property type="match status" value="1"/>
</dbReference>
<dbReference type="CDD" id="cd02440">
    <property type="entry name" value="AdoMet_MTases"/>
    <property type="match status" value="1"/>
</dbReference>
<dbReference type="PANTHER" id="PTHR42912:SF93">
    <property type="entry name" value="N6-ADENOSINE-METHYLTRANSFERASE TMT1A"/>
    <property type="match status" value="1"/>
</dbReference>
<dbReference type="Proteomes" id="UP000028186">
    <property type="component" value="Chromosome I"/>
</dbReference>
<dbReference type="SUPFAM" id="SSF53335">
    <property type="entry name" value="S-adenosyl-L-methionine-dependent methyltransferases"/>
    <property type="match status" value="1"/>
</dbReference>
<keyword evidence="2" id="KW-0808">Transferase</keyword>
<dbReference type="GO" id="GO:0008757">
    <property type="term" value="F:S-adenosylmethionine-dependent methyltransferase activity"/>
    <property type="evidence" value="ECO:0007669"/>
    <property type="project" value="InterPro"/>
</dbReference>
<name>A0A068T4K6_NEOGA</name>
<reference evidence="3" key="1">
    <citation type="journal article" date="2014" name="BMC Genomics">
        <title>Genome sequencing of two Neorhizobium galegae strains reveals a noeT gene responsible for the unusual acetylation of the nodulation factors.</title>
        <authorList>
            <person name="Osterman J."/>
            <person name="Marsh J."/>
            <person name="Laine P.K."/>
            <person name="Zeng Z."/>
            <person name="Alatalo E."/>
            <person name="Sullivan J.T."/>
            <person name="Young J.P."/>
            <person name="Thomas-Oates J."/>
            <person name="Paulin L."/>
            <person name="Lindstrom K."/>
        </authorList>
    </citation>
    <scope>NUCLEOTIDE SEQUENCE [LARGE SCALE GENOMIC DNA]</scope>
    <source>
        <strain evidence="3">HAMBI 1141</strain>
    </source>
</reference>
<dbReference type="AlphaFoldDB" id="A0A068T4K6"/>
<protein>
    <submittedName>
        <fullName evidence="2">Uncharacterized methyltransferase C1B3.06c</fullName>
    </submittedName>
</protein>
<dbReference type="Gene3D" id="3.40.50.150">
    <property type="entry name" value="Vaccinia Virus protein VP39"/>
    <property type="match status" value="1"/>
</dbReference>
<evidence type="ECO:0000313" key="2">
    <source>
        <dbReference type="EMBL" id="CDN53378.1"/>
    </source>
</evidence>
<accession>A0A068T4K6</accession>